<organism evidence="2 3">
    <name type="scientific">Microbacterium mangrovi</name>
    <dbReference type="NCBI Taxonomy" id="1348253"/>
    <lineage>
        <taxon>Bacteria</taxon>
        <taxon>Bacillati</taxon>
        <taxon>Actinomycetota</taxon>
        <taxon>Actinomycetes</taxon>
        <taxon>Micrococcales</taxon>
        <taxon>Microbacteriaceae</taxon>
        <taxon>Microbacterium</taxon>
    </lineage>
</organism>
<evidence type="ECO:0000256" key="1">
    <source>
        <dbReference type="SAM" id="Phobius"/>
    </source>
</evidence>
<protein>
    <recommendedName>
        <fullName evidence="4">DUF998 domain-containing protein</fullName>
    </recommendedName>
</protein>
<dbReference type="EMBL" id="JTDK01000006">
    <property type="protein sequence ID" value="KHK98765.1"/>
    <property type="molecule type" value="Genomic_DNA"/>
</dbReference>
<keyword evidence="1" id="KW-1133">Transmembrane helix</keyword>
<name>A0A0B2A6T3_9MICO</name>
<keyword evidence="1" id="KW-0812">Transmembrane</keyword>
<feature type="transmembrane region" description="Helical" evidence="1">
    <location>
        <begin position="138"/>
        <end position="157"/>
    </location>
</feature>
<feature type="transmembrane region" description="Helical" evidence="1">
    <location>
        <begin position="12"/>
        <end position="34"/>
    </location>
</feature>
<feature type="transmembrane region" description="Helical" evidence="1">
    <location>
        <begin position="109"/>
        <end position="131"/>
    </location>
</feature>
<dbReference type="InterPro" id="IPR009339">
    <property type="entry name" value="DUF998"/>
</dbReference>
<comment type="caution">
    <text evidence="2">The sequence shown here is derived from an EMBL/GenBank/DDBJ whole genome shotgun (WGS) entry which is preliminary data.</text>
</comment>
<feature type="transmembrane region" description="Helical" evidence="1">
    <location>
        <begin position="80"/>
        <end position="97"/>
    </location>
</feature>
<gene>
    <name evidence="2" type="ORF">LK09_07605</name>
</gene>
<evidence type="ECO:0000313" key="3">
    <source>
        <dbReference type="Proteomes" id="UP000031030"/>
    </source>
</evidence>
<proteinExistence type="predicted"/>
<evidence type="ECO:0008006" key="4">
    <source>
        <dbReference type="Google" id="ProtNLM"/>
    </source>
</evidence>
<dbReference type="Proteomes" id="UP000031030">
    <property type="component" value="Unassembled WGS sequence"/>
</dbReference>
<evidence type="ECO:0000313" key="2">
    <source>
        <dbReference type="EMBL" id="KHK98765.1"/>
    </source>
</evidence>
<keyword evidence="1" id="KW-0472">Membrane</keyword>
<sequence length="203" mass="21319">MPRTPSDTRVRIALVIAYAGATLYVVLMAVLHVVQPGLIDDGTISKYALGPGGWMLQAAFIAAGAGYAGVALLWSGARAILSWVTAAAFLVMGLFVIDSVGPTEVVSIHGALHTGAFFVVVLLTTVLMFLHRGRTDSAWLRTLPFLAPVLVLAGFFIPGLVGAVLFRAWTLSLVLWVILTARELARAGRRGAASTPAHSISGA</sequence>
<dbReference type="AlphaFoldDB" id="A0A0B2A6T3"/>
<dbReference type="STRING" id="1348253.LK09_07605"/>
<dbReference type="Pfam" id="PF06197">
    <property type="entry name" value="DUF998"/>
    <property type="match status" value="1"/>
</dbReference>
<dbReference type="RefSeq" id="WP_039397602.1">
    <property type="nucleotide sequence ID" value="NZ_JTDK01000006.1"/>
</dbReference>
<keyword evidence="3" id="KW-1185">Reference proteome</keyword>
<feature type="transmembrane region" description="Helical" evidence="1">
    <location>
        <begin position="54"/>
        <end position="73"/>
    </location>
</feature>
<reference evidence="2 3" key="1">
    <citation type="submission" date="2014-11" db="EMBL/GenBank/DDBJ databases">
        <title>Genome sequence of Microbacterium mangrovi MUSC 115(T).</title>
        <authorList>
            <person name="Lee L.-H."/>
        </authorList>
    </citation>
    <scope>NUCLEOTIDE SEQUENCE [LARGE SCALE GENOMIC DNA]</scope>
    <source>
        <strain evidence="2 3">MUSC 115</strain>
    </source>
</reference>
<accession>A0A0B2A6T3</accession>